<dbReference type="InterPro" id="IPR018979">
    <property type="entry name" value="FERM_N"/>
</dbReference>
<dbReference type="InParanoid" id="E4XGH9"/>
<gene>
    <name evidence="6" type="ORF">GSOID_T00010590001</name>
</gene>
<proteinExistence type="predicted"/>
<dbReference type="SUPFAM" id="SSF50729">
    <property type="entry name" value="PH domain-like"/>
    <property type="match status" value="1"/>
</dbReference>
<organism evidence="6">
    <name type="scientific">Oikopleura dioica</name>
    <name type="common">Tunicate</name>
    <dbReference type="NCBI Taxonomy" id="34765"/>
    <lineage>
        <taxon>Eukaryota</taxon>
        <taxon>Metazoa</taxon>
        <taxon>Chordata</taxon>
        <taxon>Tunicata</taxon>
        <taxon>Appendicularia</taxon>
        <taxon>Copelata</taxon>
        <taxon>Oikopleuridae</taxon>
        <taxon>Oikopleura</taxon>
    </lineage>
</organism>
<dbReference type="EMBL" id="FN653048">
    <property type="protein sequence ID" value="CBY09777.1"/>
    <property type="molecule type" value="Genomic_DNA"/>
</dbReference>
<dbReference type="SUPFAM" id="SSF47031">
    <property type="entry name" value="Second domain of FERM"/>
    <property type="match status" value="1"/>
</dbReference>
<evidence type="ECO:0000256" key="4">
    <source>
        <dbReference type="SAM" id="MobiDB-lite"/>
    </source>
</evidence>
<dbReference type="InterPro" id="IPR000299">
    <property type="entry name" value="FERM_domain"/>
</dbReference>
<dbReference type="CDD" id="cd17097">
    <property type="entry name" value="FERM_F1_ERM_like"/>
    <property type="match status" value="1"/>
</dbReference>
<evidence type="ECO:0000256" key="3">
    <source>
        <dbReference type="ARBA" id="ARBA00023136"/>
    </source>
</evidence>
<feature type="region of interest" description="Disordered" evidence="4">
    <location>
        <begin position="450"/>
        <end position="503"/>
    </location>
</feature>
<protein>
    <recommendedName>
        <fullName evidence="5">FERM domain-containing protein</fullName>
    </recommendedName>
</protein>
<feature type="compositionally biased region" description="Basic and acidic residues" evidence="4">
    <location>
        <begin position="338"/>
        <end position="365"/>
    </location>
</feature>
<keyword evidence="2" id="KW-1003">Cell membrane</keyword>
<dbReference type="OrthoDB" id="6589456at2759"/>
<evidence type="ECO:0000256" key="1">
    <source>
        <dbReference type="ARBA" id="ARBA00004202"/>
    </source>
</evidence>
<evidence type="ECO:0000259" key="5">
    <source>
        <dbReference type="PROSITE" id="PS50057"/>
    </source>
</evidence>
<dbReference type="Gene3D" id="1.20.5.450">
    <property type="match status" value="1"/>
</dbReference>
<name>E4XGH9_OIKDI</name>
<dbReference type="Gene3D" id="1.20.80.10">
    <property type="match status" value="1"/>
</dbReference>
<dbReference type="GO" id="GO:0005886">
    <property type="term" value="C:plasma membrane"/>
    <property type="evidence" value="ECO:0007669"/>
    <property type="project" value="UniProtKB-SubCell"/>
</dbReference>
<dbReference type="InterPro" id="IPR035963">
    <property type="entry name" value="FERM_2"/>
</dbReference>
<dbReference type="InterPro" id="IPR019748">
    <property type="entry name" value="FERM_central"/>
</dbReference>
<feature type="region of interest" description="Disordered" evidence="4">
    <location>
        <begin position="337"/>
        <end position="365"/>
    </location>
</feature>
<dbReference type="PANTHER" id="PTHR23281">
    <property type="entry name" value="MERLIN/MOESIN/EZRIN/RADIXIN"/>
    <property type="match status" value="1"/>
</dbReference>
<comment type="subcellular location">
    <subcellularLocation>
        <location evidence="1">Cell membrane</location>
        <topology evidence="1">Peripheral membrane protein</topology>
    </subcellularLocation>
</comment>
<sequence>MNFFKGRRSTLNLTVKTYAQEEVSFPADPKKKVREIFDKVCNLLSVRETWFFGLTFLDEGQKNWLRVDKEIRTELKKQINKNKPNESIVIFFCVKFYPEKVTEEIVLPHTQNLFYLQIKDDFLSGRLQVDPATALLLAAFIAQVEIGDLEEFDDCSTQMQAKFSLFIEQLQIKNIEKLLPDEIERELQSKNPAQLIFEAFLENRGMTPEESKLQFLKDASEQSGNFGVIYFDAQRDNMECDQVLGITPRGINVYNPKNLIQHVEQFEWTSISDLNFKETRFLIMSAKKKDEKRAELEVVFRTDSTHTNQVILDLCITNHDNFIQRLEAPSIELQQMKEAAKEENERRKDDRQQLLRERNLRRDMEGELHEASRDLHMMKAESDKLRADNEKLDILVKSLKEEIVLLHCSINDKDLKIKELEKYSLQMHSDILEKDHQLVVFKKALSNQQSYPPPTTIGQTRHHSHYNGERRARSPDFVFKQNPHHYNHKSDSSTGSEGHLRHSPTHVYGISAESNTALQLTETLNFVNKMKGESEKLSAEINDMRLQSENTFNVVRQGLDAHTAELTEY</sequence>
<evidence type="ECO:0000256" key="2">
    <source>
        <dbReference type="ARBA" id="ARBA00022475"/>
    </source>
</evidence>
<dbReference type="InterPro" id="IPR014352">
    <property type="entry name" value="FERM/acyl-CoA-bd_prot_sf"/>
</dbReference>
<keyword evidence="3" id="KW-0472">Membrane</keyword>
<dbReference type="Gene3D" id="3.10.20.90">
    <property type="entry name" value="Phosphatidylinositol 3-kinase Catalytic Subunit, Chain A, domain 1"/>
    <property type="match status" value="1"/>
</dbReference>
<dbReference type="CDD" id="cd14473">
    <property type="entry name" value="FERM_B-lobe"/>
    <property type="match status" value="1"/>
</dbReference>
<dbReference type="SMART" id="SM00295">
    <property type="entry name" value="B41"/>
    <property type="match status" value="1"/>
</dbReference>
<dbReference type="InterPro" id="IPR011993">
    <property type="entry name" value="PH-like_dom_sf"/>
</dbReference>
<dbReference type="Proteomes" id="UP000001307">
    <property type="component" value="Unassembled WGS sequence"/>
</dbReference>
<dbReference type="InterPro" id="IPR029071">
    <property type="entry name" value="Ubiquitin-like_domsf"/>
</dbReference>
<evidence type="ECO:0000313" key="7">
    <source>
        <dbReference type="Proteomes" id="UP000001307"/>
    </source>
</evidence>
<dbReference type="Pfam" id="PF00373">
    <property type="entry name" value="FERM_M"/>
    <property type="match status" value="1"/>
</dbReference>
<dbReference type="InterPro" id="IPR018980">
    <property type="entry name" value="FERM_PH-like_C"/>
</dbReference>
<feature type="domain" description="FERM" evidence="5">
    <location>
        <begin position="11"/>
        <end position="326"/>
    </location>
</feature>
<reference evidence="6" key="1">
    <citation type="journal article" date="2010" name="Science">
        <title>Plasticity of animal genome architecture unmasked by rapid evolution of a pelagic tunicate.</title>
        <authorList>
            <person name="Denoeud F."/>
            <person name="Henriet S."/>
            <person name="Mungpakdee S."/>
            <person name="Aury J.M."/>
            <person name="Da Silva C."/>
            <person name="Brinkmann H."/>
            <person name="Mikhaleva J."/>
            <person name="Olsen L.C."/>
            <person name="Jubin C."/>
            <person name="Canestro C."/>
            <person name="Bouquet J.M."/>
            <person name="Danks G."/>
            <person name="Poulain J."/>
            <person name="Campsteijn C."/>
            <person name="Adamski M."/>
            <person name="Cross I."/>
            <person name="Yadetie F."/>
            <person name="Muffato M."/>
            <person name="Louis A."/>
            <person name="Butcher S."/>
            <person name="Tsagkogeorga G."/>
            <person name="Konrad A."/>
            <person name="Singh S."/>
            <person name="Jensen M.F."/>
            <person name="Cong E.H."/>
            <person name="Eikeseth-Otteraa H."/>
            <person name="Noel B."/>
            <person name="Anthouard V."/>
            <person name="Porcel B.M."/>
            <person name="Kachouri-Lafond R."/>
            <person name="Nishino A."/>
            <person name="Ugolini M."/>
            <person name="Chourrout P."/>
            <person name="Nishida H."/>
            <person name="Aasland R."/>
            <person name="Huzurbazar S."/>
            <person name="Westhof E."/>
            <person name="Delsuc F."/>
            <person name="Lehrach H."/>
            <person name="Reinhardt R."/>
            <person name="Weissenbach J."/>
            <person name="Roy S.W."/>
            <person name="Artiguenave F."/>
            <person name="Postlethwait J.H."/>
            <person name="Manak J.R."/>
            <person name="Thompson E.M."/>
            <person name="Jaillon O."/>
            <person name="Du Pasquier L."/>
            <person name="Boudinot P."/>
            <person name="Liberles D.A."/>
            <person name="Volff J.N."/>
            <person name="Philippe H."/>
            <person name="Lenhard B."/>
            <person name="Roest Crollius H."/>
            <person name="Wincker P."/>
            <person name="Chourrout D."/>
        </authorList>
    </citation>
    <scope>NUCLEOTIDE SEQUENCE [LARGE SCALE GENOMIC DNA]</scope>
</reference>
<dbReference type="InterPro" id="IPR011174">
    <property type="entry name" value="ERM"/>
</dbReference>
<dbReference type="GO" id="GO:0003779">
    <property type="term" value="F:actin binding"/>
    <property type="evidence" value="ECO:0007669"/>
    <property type="project" value="InterPro"/>
</dbReference>
<dbReference type="Pfam" id="PF09380">
    <property type="entry name" value="FERM_C"/>
    <property type="match status" value="1"/>
</dbReference>
<accession>E4XGH9</accession>
<keyword evidence="7" id="KW-1185">Reference proteome</keyword>
<evidence type="ECO:0000313" key="6">
    <source>
        <dbReference type="EMBL" id="CBY09777.1"/>
    </source>
</evidence>
<dbReference type="SMART" id="SM01196">
    <property type="entry name" value="FERM_C"/>
    <property type="match status" value="1"/>
</dbReference>
<dbReference type="Gene3D" id="2.30.29.30">
    <property type="entry name" value="Pleckstrin-homology domain (PH domain)/Phosphotyrosine-binding domain (PTB)"/>
    <property type="match status" value="1"/>
</dbReference>
<dbReference type="InterPro" id="IPR019749">
    <property type="entry name" value="Band_41_domain"/>
</dbReference>
<dbReference type="AlphaFoldDB" id="E4XGH9"/>
<dbReference type="PRINTS" id="PR00935">
    <property type="entry name" value="BAND41"/>
</dbReference>
<dbReference type="PROSITE" id="PS50057">
    <property type="entry name" value="FERM_3"/>
    <property type="match status" value="1"/>
</dbReference>
<dbReference type="SUPFAM" id="SSF54236">
    <property type="entry name" value="Ubiquitin-like"/>
    <property type="match status" value="1"/>
</dbReference>
<dbReference type="Pfam" id="PF09379">
    <property type="entry name" value="FERM_N"/>
    <property type="match status" value="1"/>
</dbReference>